<evidence type="ECO:0000256" key="4">
    <source>
        <dbReference type="ARBA" id="ARBA00023002"/>
    </source>
</evidence>
<evidence type="ECO:0000259" key="8">
    <source>
        <dbReference type="Pfam" id="PF03460"/>
    </source>
</evidence>
<dbReference type="InterPro" id="IPR006067">
    <property type="entry name" value="NO2/SO3_Rdtase_4Fe4S_dom"/>
</dbReference>
<dbReference type="InterPro" id="IPR005117">
    <property type="entry name" value="NiRdtase/SiRdtase_haem-b_fer"/>
</dbReference>
<evidence type="ECO:0000259" key="7">
    <source>
        <dbReference type="Pfam" id="PF01077"/>
    </source>
</evidence>
<keyword evidence="10" id="KW-1185">Reference proteome</keyword>
<dbReference type="PANTHER" id="PTHR32439">
    <property type="entry name" value="FERREDOXIN--NITRITE REDUCTASE, CHLOROPLASTIC"/>
    <property type="match status" value="1"/>
</dbReference>
<reference evidence="9 10" key="1">
    <citation type="submission" date="2020-02" db="EMBL/GenBank/DDBJ databases">
        <authorList>
            <person name="Zheng R.K."/>
            <person name="Sun C.M."/>
        </authorList>
    </citation>
    <scope>NUCLEOTIDE SEQUENCE [LARGE SCALE GENOMIC DNA]</scope>
    <source>
        <strain evidence="10">rifampicinis</strain>
    </source>
</reference>
<dbReference type="Gene3D" id="3.30.413.10">
    <property type="entry name" value="Sulfite Reductase Hemoprotein, domain 1"/>
    <property type="match status" value="2"/>
</dbReference>
<dbReference type="InterPro" id="IPR006066">
    <property type="entry name" value="NO2/SO3_Rdtase_FeS/sirohaem_BS"/>
</dbReference>
<keyword evidence="2" id="KW-0349">Heme</keyword>
<keyword evidence="6" id="KW-0411">Iron-sulfur</keyword>
<dbReference type="InterPro" id="IPR045854">
    <property type="entry name" value="NO2/SO3_Rdtase_4Fe4S_sf"/>
</dbReference>
<dbReference type="PROSITE" id="PS00365">
    <property type="entry name" value="NIR_SIR"/>
    <property type="match status" value="1"/>
</dbReference>
<evidence type="ECO:0000256" key="5">
    <source>
        <dbReference type="ARBA" id="ARBA00023004"/>
    </source>
</evidence>
<evidence type="ECO:0000313" key="9">
    <source>
        <dbReference type="EMBL" id="QPC84106.1"/>
    </source>
</evidence>
<dbReference type="EMBL" id="CP062983">
    <property type="protein sequence ID" value="QPC84106.1"/>
    <property type="molecule type" value="Genomic_DNA"/>
</dbReference>
<evidence type="ECO:0000256" key="1">
    <source>
        <dbReference type="ARBA" id="ARBA00022485"/>
    </source>
</evidence>
<dbReference type="PANTHER" id="PTHR32439:SF9">
    <property type="entry name" value="BLR3264 PROTEIN"/>
    <property type="match status" value="1"/>
</dbReference>
<dbReference type="InterPro" id="IPR036136">
    <property type="entry name" value="Nit/Sulf_reduc_fer-like_dom_sf"/>
</dbReference>
<dbReference type="GO" id="GO:0020037">
    <property type="term" value="F:heme binding"/>
    <property type="evidence" value="ECO:0007669"/>
    <property type="project" value="InterPro"/>
</dbReference>
<evidence type="ECO:0000256" key="3">
    <source>
        <dbReference type="ARBA" id="ARBA00022723"/>
    </source>
</evidence>
<protein>
    <submittedName>
        <fullName evidence="9">Nitrite/sulfite reductase</fullName>
    </submittedName>
</protein>
<dbReference type="PRINTS" id="PR00397">
    <property type="entry name" value="SIROHAEM"/>
</dbReference>
<organism evidence="9 10">
    <name type="scientific">Phototrophicus methaneseepsis</name>
    <dbReference type="NCBI Taxonomy" id="2710758"/>
    <lineage>
        <taxon>Bacteria</taxon>
        <taxon>Bacillati</taxon>
        <taxon>Chloroflexota</taxon>
        <taxon>Candidatus Thermofontia</taxon>
        <taxon>Phototrophicales</taxon>
        <taxon>Phototrophicaceae</taxon>
        <taxon>Phototrophicus</taxon>
    </lineage>
</organism>
<dbReference type="SUPFAM" id="SSF56014">
    <property type="entry name" value="Nitrite and sulphite reductase 4Fe-4S domain-like"/>
    <property type="match status" value="2"/>
</dbReference>
<gene>
    <name evidence="9" type="ORF">G4Y79_06955</name>
</gene>
<keyword evidence="4" id="KW-0560">Oxidoreductase</keyword>
<dbReference type="Gene3D" id="1.20.120.330">
    <property type="entry name" value="Nucleotidyltransferases domain 2"/>
    <property type="match status" value="1"/>
</dbReference>
<dbReference type="GO" id="GO:0051539">
    <property type="term" value="F:4 iron, 4 sulfur cluster binding"/>
    <property type="evidence" value="ECO:0007669"/>
    <property type="project" value="UniProtKB-KW"/>
</dbReference>
<proteinExistence type="predicted"/>
<evidence type="ECO:0000256" key="2">
    <source>
        <dbReference type="ARBA" id="ARBA00022617"/>
    </source>
</evidence>
<sequence length="749" mass="83932">MTTTWKERLLEQMPPDLAREIDVFEGQMELRKQGSLDERVFAESRLRRGVYGQRYDNGKRHDGIETRELEFPSADLVKGPDTRWDAPGMMRVKLPFGGLTVDQLNLLADVAEEYSDGILHITTRQDIQLHYIHIDDTPDLMRRLASVDVTTREACGNSIRNVTACQISGVCHDEAFDVTPYSQAMARFLLGHDDVQDFGRKVKIAFSGCEQHACGLVKMHDVGFLARTVEKDGQLVKGFMVFVGGGLGTVPHQAKVLADFVAEDKILPLTQAISRVFARLGEKQNRNRARLKFLVAKLGIEEFRRLVQEELETLPADERHTAYIDELDSYREEPARQGMILNGEPVPEAFYDWYRTNVYKQRQPGYSVVTVKLPLGDLTSWQTRQLADIAAEYVGDNIRTTVEQNIVLRWAPDKDLPQIYQRLAEIGLADAGANTIVDITSCPGTDTCKLGIASSRGLTAELSRRLVAKRAELPPAIEDLKIKVSGCFNSCGQHHIADIGFFGNSRRSGNHKVPHFQVVLGGEWENNAGSFGLAMGAVPAKLVPDVLETITNAYVSERGADELFQSWVERKGRREMKALLEPYMGLPTIDEQPQMFTDWGDSRIYSIADIGVGECAGEVVSLFSMEIARAESVHFDALIALDEGQYEVAEQKAYRAMLLAARALVRTRFLDVGDDPDNIVSEFKARFYDTELFFDPFAKGKFGRYLLERHDEPPTVVDKDRAHQTVEEAQLFIEATHAAEARINGVITS</sequence>
<dbReference type="Proteomes" id="UP000594468">
    <property type="component" value="Chromosome"/>
</dbReference>
<feature type="domain" description="Nitrite/sulphite reductase 4Fe-4S" evidence="7">
    <location>
        <begin position="155"/>
        <end position="312"/>
    </location>
</feature>
<dbReference type="Pfam" id="PF01077">
    <property type="entry name" value="NIR_SIR"/>
    <property type="match status" value="2"/>
</dbReference>
<dbReference type="KEGG" id="pmet:G4Y79_06955"/>
<dbReference type="RefSeq" id="WP_195172170.1">
    <property type="nucleotide sequence ID" value="NZ_CP062983.1"/>
</dbReference>
<feature type="domain" description="Nitrite/Sulfite reductase ferredoxin-like" evidence="8">
    <location>
        <begin position="89"/>
        <end position="146"/>
    </location>
</feature>
<dbReference type="GO" id="GO:0016491">
    <property type="term" value="F:oxidoreductase activity"/>
    <property type="evidence" value="ECO:0007669"/>
    <property type="project" value="UniProtKB-KW"/>
</dbReference>
<dbReference type="AlphaFoldDB" id="A0A7S8IFY6"/>
<evidence type="ECO:0000256" key="6">
    <source>
        <dbReference type="ARBA" id="ARBA00023014"/>
    </source>
</evidence>
<accession>A0A7S8IFY6</accession>
<keyword evidence="3" id="KW-0479">Metal-binding</keyword>
<feature type="domain" description="Nitrite/sulphite reductase 4Fe-4S" evidence="7">
    <location>
        <begin position="433"/>
        <end position="585"/>
    </location>
</feature>
<dbReference type="Pfam" id="PF03460">
    <property type="entry name" value="NIR_SIR_ferr"/>
    <property type="match status" value="2"/>
</dbReference>
<name>A0A7S8IFY6_9CHLR</name>
<dbReference type="SUPFAM" id="SSF55124">
    <property type="entry name" value="Nitrite/Sulfite reductase N-terminal domain-like"/>
    <property type="match status" value="2"/>
</dbReference>
<keyword evidence="1" id="KW-0004">4Fe-4S</keyword>
<dbReference type="InterPro" id="IPR051329">
    <property type="entry name" value="NIR_SIR_4Fe-4S"/>
</dbReference>
<dbReference type="Gene3D" id="3.90.480.10">
    <property type="entry name" value="Sulfite Reductase Hemoprotein,Domain 2"/>
    <property type="match status" value="1"/>
</dbReference>
<feature type="domain" description="Nitrite/Sulfite reductase ferredoxin-like" evidence="8">
    <location>
        <begin position="359"/>
        <end position="425"/>
    </location>
</feature>
<evidence type="ECO:0000313" key="10">
    <source>
        <dbReference type="Proteomes" id="UP000594468"/>
    </source>
</evidence>
<keyword evidence="5" id="KW-0408">Iron</keyword>
<dbReference type="GO" id="GO:0046872">
    <property type="term" value="F:metal ion binding"/>
    <property type="evidence" value="ECO:0007669"/>
    <property type="project" value="UniProtKB-KW"/>
</dbReference>